<dbReference type="AlphaFoldDB" id="A0A7J5TTF7"/>
<keyword evidence="1" id="KW-0732">Signal</keyword>
<dbReference type="SUPFAM" id="SSF82171">
    <property type="entry name" value="DPP6 N-terminal domain-like"/>
    <property type="match status" value="1"/>
</dbReference>
<sequence length="438" mass="45241">MQETPISKLTKFSMKKQGISLALSLLATGVMAQQGPIQFTAKSIVALSDADMAASAMVDGNLLKDKFTKDALTTIGFPLDRSGSNINTSVISNSMALFDKVLAVSNNGRLAFVVEGRGQTGDSLTSLKGGLSGLPASTKMFTVDLSAGKPALKYGFAVGQNPTAVTINPTGNALIVASADPGKELRIVEVDGTGKPTRILTAASPVPNAVITDLAWHPGGQFVSYTIAGSQEVGLMKYALDATKKPNLVPHGKTIKVGAMPGTGKFNADGSVFVLVDAKKAANASGTGAGEVFAVQFSTDDTPGEHKILSQAATGEGPESVAISPDGSVVVVVNAGQSYQPFGNAAVAKSSLTVYALGKDGKLTQSADYPFEGIAPQSVDFDRSGDAIAVAVPEYLDYGMRNGGIEFWKVTKGDKPTLTKQAGRISLTRGCHAIKVIP</sequence>
<feature type="chain" id="PRO_5029442544" evidence="1">
    <location>
        <begin position="33"/>
        <end position="438"/>
    </location>
</feature>
<evidence type="ECO:0000313" key="2">
    <source>
        <dbReference type="EMBL" id="KAB7727097.1"/>
    </source>
</evidence>
<dbReference type="Gene3D" id="2.130.10.10">
    <property type="entry name" value="YVTN repeat-like/Quinoprotein amine dehydrogenase"/>
    <property type="match status" value="1"/>
</dbReference>
<evidence type="ECO:0000256" key="1">
    <source>
        <dbReference type="SAM" id="SignalP"/>
    </source>
</evidence>
<reference evidence="2 3" key="1">
    <citation type="submission" date="2019-10" db="EMBL/GenBank/DDBJ databases">
        <title>Rudanella paleaurantiibacter sp. nov., isolated from sludge.</title>
        <authorList>
            <person name="Xu S.Q."/>
        </authorList>
    </citation>
    <scope>NUCLEOTIDE SEQUENCE [LARGE SCALE GENOMIC DNA]</scope>
    <source>
        <strain evidence="2 3">HX-22-17</strain>
    </source>
</reference>
<dbReference type="Proteomes" id="UP000488299">
    <property type="component" value="Unassembled WGS sequence"/>
</dbReference>
<dbReference type="EMBL" id="WELI01000012">
    <property type="protein sequence ID" value="KAB7727097.1"/>
    <property type="molecule type" value="Genomic_DNA"/>
</dbReference>
<dbReference type="Pfam" id="PF10282">
    <property type="entry name" value="Lactonase"/>
    <property type="match status" value="1"/>
</dbReference>
<protein>
    <submittedName>
        <fullName evidence="2">Beta-propeller fold lactonase family protein</fullName>
    </submittedName>
</protein>
<name>A0A7J5TTF7_9BACT</name>
<dbReference type="InterPro" id="IPR019405">
    <property type="entry name" value="Lactonase_7-beta_prop"/>
</dbReference>
<proteinExistence type="predicted"/>
<comment type="caution">
    <text evidence="2">The sequence shown here is derived from an EMBL/GenBank/DDBJ whole genome shotgun (WGS) entry which is preliminary data.</text>
</comment>
<feature type="signal peptide" evidence="1">
    <location>
        <begin position="1"/>
        <end position="32"/>
    </location>
</feature>
<evidence type="ECO:0000313" key="3">
    <source>
        <dbReference type="Proteomes" id="UP000488299"/>
    </source>
</evidence>
<organism evidence="2 3">
    <name type="scientific">Rudanella paleaurantiibacter</name>
    <dbReference type="NCBI Taxonomy" id="2614655"/>
    <lineage>
        <taxon>Bacteria</taxon>
        <taxon>Pseudomonadati</taxon>
        <taxon>Bacteroidota</taxon>
        <taxon>Cytophagia</taxon>
        <taxon>Cytophagales</taxon>
        <taxon>Cytophagaceae</taxon>
        <taxon>Rudanella</taxon>
    </lineage>
</organism>
<keyword evidence="3" id="KW-1185">Reference proteome</keyword>
<accession>A0A7J5TTF7</accession>
<gene>
    <name evidence="2" type="ORF">F5984_22955</name>
</gene>
<dbReference type="InterPro" id="IPR015943">
    <property type="entry name" value="WD40/YVTN_repeat-like_dom_sf"/>
</dbReference>